<dbReference type="GO" id="GO:0003677">
    <property type="term" value="F:DNA binding"/>
    <property type="evidence" value="ECO:0007669"/>
    <property type="project" value="InterPro"/>
</dbReference>
<dbReference type="GO" id="GO:0000150">
    <property type="term" value="F:DNA strand exchange activity"/>
    <property type="evidence" value="ECO:0007669"/>
    <property type="project" value="InterPro"/>
</dbReference>
<dbReference type="Gene3D" id="3.40.50.1390">
    <property type="entry name" value="Resolvase, N-terminal catalytic domain"/>
    <property type="match status" value="1"/>
</dbReference>
<gene>
    <name evidence="5" type="ORF">BKA21_003355</name>
    <name evidence="4" type="ORF">Col01nite_21480</name>
</gene>
<dbReference type="InterPro" id="IPR025827">
    <property type="entry name" value="Zn_ribbon_recom_dom"/>
</dbReference>
<evidence type="ECO:0000256" key="1">
    <source>
        <dbReference type="SAM" id="Coils"/>
    </source>
</evidence>
<dbReference type="PROSITE" id="PS51736">
    <property type="entry name" value="RECOMBINASES_3"/>
    <property type="match status" value="1"/>
</dbReference>
<feature type="coiled-coil region" evidence="1">
    <location>
        <begin position="370"/>
        <end position="425"/>
    </location>
</feature>
<evidence type="ECO:0000313" key="6">
    <source>
        <dbReference type="Proteomes" id="UP000577956"/>
    </source>
</evidence>
<accession>A0A7Y9FI69</accession>
<feature type="domain" description="Resolvase/invertase-type recombinase catalytic" evidence="2">
    <location>
        <begin position="14"/>
        <end position="158"/>
    </location>
</feature>
<dbReference type="Proteomes" id="UP000618382">
    <property type="component" value="Unassembled WGS sequence"/>
</dbReference>
<dbReference type="InterPro" id="IPR011109">
    <property type="entry name" value="DNA_bind_recombinase_dom"/>
</dbReference>
<dbReference type="Proteomes" id="UP000577956">
    <property type="component" value="Unassembled WGS sequence"/>
</dbReference>
<organism evidence="5 6">
    <name type="scientific">Cellulomonas oligotrophica</name>
    <dbReference type="NCBI Taxonomy" id="931536"/>
    <lineage>
        <taxon>Bacteria</taxon>
        <taxon>Bacillati</taxon>
        <taxon>Actinomycetota</taxon>
        <taxon>Actinomycetes</taxon>
        <taxon>Micrococcales</taxon>
        <taxon>Cellulomonadaceae</taxon>
        <taxon>Cellulomonas</taxon>
    </lineage>
</organism>
<protein>
    <submittedName>
        <fullName evidence="5">DNA invertase Pin-like site-specific DNA recombinase</fullName>
    </submittedName>
</protein>
<dbReference type="Gene3D" id="3.90.1750.20">
    <property type="entry name" value="Putative Large Serine Recombinase, Chain B, Domain 2"/>
    <property type="match status" value="1"/>
</dbReference>
<name>A0A7Y9FI69_9CELL</name>
<dbReference type="SMART" id="SM00857">
    <property type="entry name" value="Resolvase"/>
    <property type="match status" value="1"/>
</dbReference>
<evidence type="ECO:0000313" key="7">
    <source>
        <dbReference type="Proteomes" id="UP000618382"/>
    </source>
</evidence>
<dbReference type="PROSITE" id="PS51737">
    <property type="entry name" value="RECOMBINASE_DNA_BIND"/>
    <property type="match status" value="1"/>
</dbReference>
<dbReference type="CDD" id="cd00338">
    <property type="entry name" value="Ser_Recombinase"/>
    <property type="match status" value="1"/>
</dbReference>
<evidence type="ECO:0000259" key="2">
    <source>
        <dbReference type="PROSITE" id="PS51736"/>
    </source>
</evidence>
<sequence>MTRRLAAVPDAPPRAVLYLRQSSYREESISLELQETAGRDYCARQGYQVVAVLADPGISGRTWRRPAVQRAMAMLEEHEADVVVLWRWSRLSRSRKDWALAADRADVAGGRIESATEPNDVTAAGRFARGVMTELAAFESERIGEQWKEVQASRVARGMPPGGKLPWGWRWSAAGPAEVDGDKGEVIAELYTRYLAGAGGRSLAAWLNEIGQKPMHRETWNDRVVIQILTSPVHAGLVSYRGQTYPGAHDGVVDEATYQAFLRERARRAAGRDGKRRYLLSGIAHCAACGSPMTGFTITHHPRSRAPWSAYRCTSLGKGPHSGKGPWSLTLHVVEAAVVEWLRSIAHDVEGAARAVAEAADAGATRRLEAQRLAREVASLDAQLTRLTEQLAADVVPISAYAAARDSILRKRAALAERLDEAEQIAAVTGAEEPSQAASSLLAEWGTLGVDEARSVLRQLIARVDVDCAAKSARVVPLWSN</sequence>
<evidence type="ECO:0000259" key="3">
    <source>
        <dbReference type="PROSITE" id="PS51737"/>
    </source>
</evidence>
<proteinExistence type="predicted"/>
<reference evidence="5 6" key="1">
    <citation type="submission" date="2020-07" db="EMBL/GenBank/DDBJ databases">
        <title>Sequencing the genomes of 1000 actinobacteria strains.</title>
        <authorList>
            <person name="Klenk H.-P."/>
        </authorList>
    </citation>
    <scope>NUCLEOTIDE SEQUENCE [LARGE SCALE GENOMIC DNA]</scope>
    <source>
        <strain evidence="5 6">DSM 24482</strain>
    </source>
</reference>
<dbReference type="SUPFAM" id="SSF53041">
    <property type="entry name" value="Resolvase-like"/>
    <property type="match status" value="1"/>
</dbReference>
<dbReference type="Pfam" id="PF07508">
    <property type="entry name" value="Recombinase"/>
    <property type="match status" value="1"/>
</dbReference>
<comment type="caution">
    <text evidence="5">The sequence shown here is derived from an EMBL/GenBank/DDBJ whole genome shotgun (WGS) entry which is preliminary data.</text>
</comment>
<feature type="domain" description="Recombinase" evidence="3">
    <location>
        <begin position="166"/>
        <end position="271"/>
    </location>
</feature>
<dbReference type="PANTHER" id="PTHR30461">
    <property type="entry name" value="DNA-INVERTASE FROM LAMBDOID PROPHAGE"/>
    <property type="match status" value="1"/>
</dbReference>
<dbReference type="Pfam" id="PF13408">
    <property type="entry name" value="Zn_ribbon_recom"/>
    <property type="match status" value="1"/>
</dbReference>
<dbReference type="RefSeq" id="WP_179625396.1">
    <property type="nucleotide sequence ID" value="NZ_BAABFI010000010.1"/>
</dbReference>
<dbReference type="EMBL" id="JACCBK010000001">
    <property type="protein sequence ID" value="NYD87806.1"/>
    <property type="molecule type" value="Genomic_DNA"/>
</dbReference>
<dbReference type="InterPro" id="IPR038109">
    <property type="entry name" value="DNA_bind_recomb_sf"/>
</dbReference>
<reference evidence="4 7" key="2">
    <citation type="submission" date="2021-01" db="EMBL/GenBank/DDBJ databases">
        <title>Whole genome shotgun sequence of Cellulomonas oligotrophica NBRC 109435.</title>
        <authorList>
            <person name="Komaki H."/>
            <person name="Tamura T."/>
        </authorList>
    </citation>
    <scope>NUCLEOTIDE SEQUENCE [LARGE SCALE GENOMIC DNA]</scope>
    <source>
        <strain evidence="4 7">NBRC 109435</strain>
    </source>
</reference>
<dbReference type="AlphaFoldDB" id="A0A7Y9FI69"/>
<dbReference type="PANTHER" id="PTHR30461:SF23">
    <property type="entry name" value="DNA RECOMBINASE-RELATED"/>
    <property type="match status" value="1"/>
</dbReference>
<dbReference type="InterPro" id="IPR036162">
    <property type="entry name" value="Resolvase-like_N_sf"/>
</dbReference>
<dbReference type="Pfam" id="PF00239">
    <property type="entry name" value="Resolvase"/>
    <property type="match status" value="1"/>
</dbReference>
<evidence type="ECO:0000313" key="4">
    <source>
        <dbReference type="EMBL" id="GIG32989.1"/>
    </source>
</evidence>
<dbReference type="EMBL" id="BONN01000005">
    <property type="protein sequence ID" value="GIG32989.1"/>
    <property type="molecule type" value="Genomic_DNA"/>
</dbReference>
<evidence type="ECO:0000313" key="5">
    <source>
        <dbReference type="EMBL" id="NYD87806.1"/>
    </source>
</evidence>
<dbReference type="InterPro" id="IPR006119">
    <property type="entry name" value="Resolv_N"/>
</dbReference>
<keyword evidence="1" id="KW-0175">Coiled coil</keyword>
<keyword evidence="7" id="KW-1185">Reference proteome</keyword>
<dbReference type="InterPro" id="IPR050639">
    <property type="entry name" value="SSR_resolvase"/>
</dbReference>